<evidence type="ECO:0000313" key="9">
    <source>
        <dbReference type="Proteomes" id="UP001385951"/>
    </source>
</evidence>
<feature type="compositionally biased region" description="Basic and acidic residues" evidence="6">
    <location>
        <begin position="278"/>
        <end position="288"/>
    </location>
</feature>
<feature type="compositionally biased region" description="Low complexity" evidence="6">
    <location>
        <begin position="265"/>
        <end position="277"/>
    </location>
</feature>
<dbReference type="GO" id="GO:0090307">
    <property type="term" value="P:mitotic spindle assembly"/>
    <property type="evidence" value="ECO:0007669"/>
    <property type="project" value="TreeGrafter"/>
</dbReference>
<reference evidence="8 9" key="1">
    <citation type="submission" date="2022-09" db="EMBL/GenBank/DDBJ databases">
        <authorList>
            <person name="Palmer J.M."/>
        </authorList>
    </citation>
    <scope>NUCLEOTIDE SEQUENCE [LARGE SCALE GENOMIC DNA]</scope>
    <source>
        <strain evidence="8 9">DSM 7382</strain>
    </source>
</reference>
<comment type="similarity">
    <text evidence="2">Belongs to the CLASP family.</text>
</comment>
<feature type="domain" description="TOG" evidence="7">
    <location>
        <begin position="6"/>
        <end position="237"/>
    </location>
</feature>
<organism evidence="8 9">
    <name type="scientific">Cerrena zonata</name>
    <dbReference type="NCBI Taxonomy" id="2478898"/>
    <lineage>
        <taxon>Eukaryota</taxon>
        <taxon>Fungi</taxon>
        <taxon>Dikarya</taxon>
        <taxon>Basidiomycota</taxon>
        <taxon>Agaricomycotina</taxon>
        <taxon>Agaricomycetes</taxon>
        <taxon>Polyporales</taxon>
        <taxon>Cerrenaceae</taxon>
        <taxon>Cerrena</taxon>
    </lineage>
</organism>
<dbReference type="SMART" id="SM01349">
    <property type="entry name" value="TOG"/>
    <property type="match status" value="1"/>
</dbReference>
<evidence type="ECO:0000313" key="8">
    <source>
        <dbReference type="EMBL" id="KAK7685700.1"/>
    </source>
</evidence>
<comment type="caution">
    <text evidence="8">The sequence shown here is derived from an EMBL/GenBank/DDBJ whole genome shotgun (WGS) entry which is preliminary data.</text>
</comment>
<dbReference type="InterPro" id="IPR034085">
    <property type="entry name" value="TOG"/>
</dbReference>
<dbReference type="InterPro" id="IPR016024">
    <property type="entry name" value="ARM-type_fold"/>
</dbReference>
<dbReference type="InterPro" id="IPR011989">
    <property type="entry name" value="ARM-like"/>
</dbReference>
<evidence type="ECO:0000256" key="4">
    <source>
        <dbReference type="ARBA" id="ARBA00022701"/>
    </source>
</evidence>
<evidence type="ECO:0000256" key="5">
    <source>
        <dbReference type="ARBA" id="ARBA00022776"/>
    </source>
</evidence>
<evidence type="ECO:0000256" key="2">
    <source>
        <dbReference type="ARBA" id="ARBA00009549"/>
    </source>
</evidence>
<dbReference type="Proteomes" id="UP001385951">
    <property type="component" value="Unassembled WGS sequence"/>
</dbReference>
<name>A0AAW0G3I8_9APHY</name>
<evidence type="ECO:0000256" key="1">
    <source>
        <dbReference type="ARBA" id="ARBA00004186"/>
    </source>
</evidence>
<dbReference type="GO" id="GO:0005876">
    <property type="term" value="C:spindle microtubule"/>
    <property type="evidence" value="ECO:0007669"/>
    <property type="project" value="TreeGrafter"/>
</dbReference>
<protein>
    <recommendedName>
        <fullName evidence="7">TOG domain-containing protein</fullName>
    </recommendedName>
</protein>
<keyword evidence="5" id="KW-0498">Mitosis</keyword>
<dbReference type="InterPro" id="IPR024395">
    <property type="entry name" value="CLASP_N_dom"/>
</dbReference>
<dbReference type="PANTHER" id="PTHR21567">
    <property type="entry name" value="CLASP"/>
    <property type="match status" value="1"/>
</dbReference>
<accession>A0AAW0G3I8</accession>
<keyword evidence="9" id="KW-1185">Reference proteome</keyword>
<dbReference type="GO" id="GO:0005881">
    <property type="term" value="C:cytoplasmic microtubule"/>
    <property type="evidence" value="ECO:0007669"/>
    <property type="project" value="TreeGrafter"/>
</dbReference>
<proteinExistence type="inferred from homology"/>
<keyword evidence="4" id="KW-0493">Microtubule</keyword>
<dbReference type="Gene3D" id="1.25.10.10">
    <property type="entry name" value="Leucine-rich Repeat Variant"/>
    <property type="match status" value="1"/>
</dbReference>
<evidence type="ECO:0000259" key="7">
    <source>
        <dbReference type="SMART" id="SM01349"/>
    </source>
</evidence>
<comment type="subcellular location">
    <subcellularLocation>
        <location evidence="1">Cytoplasm</location>
        <location evidence="1">Cytoskeleton</location>
        <location evidence="1">Spindle</location>
    </subcellularLocation>
</comment>
<dbReference type="GO" id="GO:0005815">
    <property type="term" value="C:microtubule organizing center"/>
    <property type="evidence" value="ECO:0007669"/>
    <property type="project" value="TreeGrafter"/>
</dbReference>
<dbReference type="GO" id="GO:0008017">
    <property type="term" value="F:microtubule binding"/>
    <property type="evidence" value="ECO:0007669"/>
    <property type="project" value="TreeGrafter"/>
</dbReference>
<dbReference type="AlphaFoldDB" id="A0AAW0G3I8"/>
<dbReference type="SUPFAM" id="SSF48371">
    <property type="entry name" value="ARM repeat"/>
    <property type="match status" value="1"/>
</dbReference>
<dbReference type="GO" id="GO:0051301">
    <property type="term" value="P:cell division"/>
    <property type="evidence" value="ECO:0007669"/>
    <property type="project" value="UniProtKB-KW"/>
</dbReference>
<dbReference type="Pfam" id="PF12348">
    <property type="entry name" value="CLASP_N"/>
    <property type="match status" value="1"/>
</dbReference>
<keyword evidence="3" id="KW-0132">Cell division</keyword>
<feature type="region of interest" description="Disordered" evidence="6">
    <location>
        <begin position="229"/>
        <end position="288"/>
    </location>
</feature>
<evidence type="ECO:0000256" key="6">
    <source>
        <dbReference type="SAM" id="MobiDB-lite"/>
    </source>
</evidence>
<evidence type="ECO:0000256" key="3">
    <source>
        <dbReference type="ARBA" id="ARBA00022618"/>
    </source>
</evidence>
<dbReference type="PANTHER" id="PTHR21567:SF60">
    <property type="entry name" value="CLASP N-TERMINAL DOMAIN-CONTAINING PROTEIN"/>
    <property type="match status" value="1"/>
</dbReference>
<keyword evidence="5" id="KW-0131">Cell cycle</keyword>
<gene>
    <name evidence="8" type="ORF">QCA50_011044</name>
</gene>
<dbReference type="GO" id="GO:1990023">
    <property type="term" value="C:mitotic spindle midzone"/>
    <property type="evidence" value="ECO:0007669"/>
    <property type="project" value="TreeGrafter"/>
</dbReference>
<dbReference type="EMBL" id="JASBNA010000019">
    <property type="protein sequence ID" value="KAK7685700.1"/>
    <property type="molecule type" value="Genomic_DNA"/>
</dbReference>
<sequence>MPSDLEYKLQPLREKIQVPETEESWDKIAKAIIGLTNVMNDEGTEYPTELTQLLRSLYRPLTCAAISERTRLSSAALELFKASAETLGKSFSTIIPLYLPTLLTLCTRPNKVVITRAKACIISVIESTQSPSILSFLADAIKGKSVTLRLAASECALACLNTFNPPDLEREKRAKEIESIIKSTAVDANADVRKLGRKIFDAYQILLPNRVDNFISPMTPTIKKYLDIRAKPPSAPPSRPASSMSTHSVNSLHAITRPKSTVPHSSSSNQLTKSSSSRHGDTHTRLIQ</sequence>
<feature type="compositionally biased region" description="Polar residues" evidence="6">
    <location>
        <begin position="246"/>
        <end position="264"/>
    </location>
</feature>